<comment type="caution">
    <text evidence="1">The sequence shown here is derived from an EMBL/GenBank/DDBJ whole genome shotgun (WGS) entry which is preliminary data.</text>
</comment>
<organism evidence="1 2">
    <name type="scientific">Auriscalpium vulgare</name>
    <dbReference type="NCBI Taxonomy" id="40419"/>
    <lineage>
        <taxon>Eukaryota</taxon>
        <taxon>Fungi</taxon>
        <taxon>Dikarya</taxon>
        <taxon>Basidiomycota</taxon>
        <taxon>Agaricomycotina</taxon>
        <taxon>Agaricomycetes</taxon>
        <taxon>Russulales</taxon>
        <taxon>Auriscalpiaceae</taxon>
        <taxon>Auriscalpium</taxon>
    </lineage>
</organism>
<dbReference type="EMBL" id="MU276090">
    <property type="protein sequence ID" value="KAI0041983.1"/>
    <property type="molecule type" value="Genomic_DNA"/>
</dbReference>
<keyword evidence="2" id="KW-1185">Reference proteome</keyword>
<dbReference type="Proteomes" id="UP000814033">
    <property type="component" value="Unassembled WGS sequence"/>
</dbReference>
<evidence type="ECO:0000313" key="1">
    <source>
        <dbReference type="EMBL" id="KAI0041983.1"/>
    </source>
</evidence>
<sequence>MVKVIADGTVIADSTNTVFIEGNHYFPVEDIKTDLFVTSQTTYVCPVKGDAEYRNVNVNGKTINDVAWVYPNPKAKVEIKGRFAFDKSKVQIAE</sequence>
<protein>
    <submittedName>
        <fullName evidence="1">DUF427-domain-containing protein</fullName>
    </submittedName>
</protein>
<gene>
    <name evidence="1" type="ORF">FA95DRAFT_1564812</name>
</gene>
<accession>A0ACB8RD41</accession>
<reference evidence="1" key="2">
    <citation type="journal article" date="2022" name="New Phytol.">
        <title>Evolutionary transition to the ectomycorrhizal habit in the genomes of a hyperdiverse lineage of mushroom-forming fungi.</title>
        <authorList>
            <person name="Looney B."/>
            <person name="Miyauchi S."/>
            <person name="Morin E."/>
            <person name="Drula E."/>
            <person name="Courty P.E."/>
            <person name="Kohler A."/>
            <person name="Kuo A."/>
            <person name="LaButti K."/>
            <person name="Pangilinan J."/>
            <person name="Lipzen A."/>
            <person name="Riley R."/>
            <person name="Andreopoulos W."/>
            <person name="He G."/>
            <person name="Johnson J."/>
            <person name="Nolan M."/>
            <person name="Tritt A."/>
            <person name="Barry K.W."/>
            <person name="Grigoriev I.V."/>
            <person name="Nagy L.G."/>
            <person name="Hibbett D."/>
            <person name="Henrissat B."/>
            <person name="Matheny P.B."/>
            <person name="Labbe J."/>
            <person name="Martin F.M."/>
        </authorList>
    </citation>
    <scope>NUCLEOTIDE SEQUENCE</scope>
    <source>
        <strain evidence="1">FP105234-sp</strain>
    </source>
</reference>
<name>A0ACB8RD41_9AGAM</name>
<evidence type="ECO:0000313" key="2">
    <source>
        <dbReference type="Proteomes" id="UP000814033"/>
    </source>
</evidence>
<proteinExistence type="predicted"/>
<reference evidence="1" key="1">
    <citation type="submission" date="2021-02" db="EMBL/GenBank/DDBJ databases">
        <authorList>
            <consortium name="DOE Joint Genome Institute"/>
            <person name="Ahrendt S."/>
            <person name="Looney B.P."/>
            <person name="Miyauchi S."/>
            <person name="Morin E."/>
            <person name="Drula E."/>
            <person name="Courty P.E."/>
            <person name="Chicoki N."/>
            <person name="Fauchery L."/>
            <person name="Kohler A."/>
            <person name="Kuo A."/>
            <person name="Labutti K."/>
            <person name="Pangilinan J."/>
            <person name="Lipzen A."/>
            <person name="Riley R."/>
            <person name="Andreopoulos W."/>
            <person name="He G."/>
            <person name="Johnson J."/>
            <person name="Barry K.W."/>
            <person name="Grigoriev I.V."/>
            <person name="Nagy L."/>
            <person name="Hibbett D."/>
            <person name="Henrissat B."/>
            <person name="Matheny P.B."/>
            <person name="Labbe J."/>
            <person name="Martin F."/>
        </authorList>
    </citation>
    <scope>NUCLEOTIDE SEQUENCE</scope>
    <source>
        <strain evidence="1">FP105234-sp</strain>
    </source>
</reference>